<keyword evidence="2" id="KW-1185">Reference proteome</keyword>
<evidence type="ECO:0000313" key="1">
    <source>
        <dbReference type="EMBL" id="RKO90978.1"/>
    </source>
</evidence>
<organism evidence="1 2">
    <name type="scientific">Blyttiomyces helicus</name>
    <dbReference type="NCBI Taxonomy" id="388810"/>
    <lineage>
        <taxon>Eukaryota</taxon>
        <taxon>Fungi</taxon>
        <taxon>Fungi incertae sedis</taxon>
        <taxon>Chytridiomycota</taxon>
        <taxon>Chytridiomycota incertae sedis</taxon>
        <taxon>Chytridiomycetes</taxon>
        <taxon>Chytridiomycetes incertae sedis</taxon>
        <taxon>Blyttiomyces</taxon>
    </lineage>
</organism>
<dbReference type="Proteomes" id="UP000269721">
    <property type="component" value="Unassembled WGS sequence"/>
</dbReference>
<gene>
    <name evidence="1" type="ORF">BDK51DRAFT_32091</name>
</gene>
<reference evidence="2" key="1">
    <citation type="journal article" date="2018" name="Nat. Microbiol.">
        <title>Leveraging single-cell genomics to expand the fungal tree of life.</title>
        <authorList>
            <person name="Ahrendt S.R."/>
            <person name="Quandt C.A."/>
            <person name="Ciobanu D."/>
            <person name="Clum A."/>
            <person name="Salamov A."/>
            <person name="Andreopoulos B."/>
            <person name="Cheng J.F."/>
            <person name="Woyke T."/>
            <person name="Pelin A."/>
            <person name="Henrissat B."/>
            <person name="Reynolds N.K."/>
            <person name="Benny G.L."/>
            <person name="Smith M.E."/>
            <person name="James T.Y."/>
            <person name="Grigoriev I.V."/>
        </authorList>
    </citation>
    <scope>NUCLEOTIDE SEQUENCE [LARGE SCALE GENOMIC DNA]</scope>
</reference>
<proteinExistence type="predicted"/>
<sequence>MSDKSSYVSVKAKLFGFAKSGNLRHLEATFLVVGRGAVSRADRSGRGSCGVNIHPSHFPFAFFNRLACPDTHPHPPLLFTQNYLPHAPTIVRIWPARSKLPALAKVPAVTADHYLVILLSPSLLMKPPSTKPCKKHLPTEFEISLFFLLTSLRIDALNQSSVSYELHPEAIRPPFSDNTLIERQTAWFDSYIEVSCAPSPLQKGFASFLECLLKQFVKKHSTR</sequence>
<name>A0A4P9WHR6_9FUNG</name>
<accession>A0A4P9WHR6</accession>
<dbReference type="EMBL" id="KZ995287">
    <property type="protein sequence ID" value="RKO90978.1"/>
    <property type="molecule type" value="Genomic_DNA"/>
</dbReference>
<dbReference type="AlphaFoldDB" id="A0A4P9WHR6"/>
<evidence type="ECO:0000313" key="2">
    <source>
        <dbReference type="Proteomes" id="UP000269721"/>
    </source>
</evidence>
<protein>
    <submittedName>
        <fullName evidence="1">Uncharacterized protein</fullName>
    </submittedName>
</protein>